<dbReference type="InterPro" id="IPR013675">
    <property type="entry name" value="Mtase_sm_N"/>
</dbReference>
<evidence type="ECO:0008006" key="10">
    <source>
        <dbReference type="Google" id="ProtNLM"/>
    </source>
</evidence>
<dbReference type="RefSeq" id="WP_068996846.1">
    <property type="nucleotide sequence ID" value="NZ_MDTQ01000001.1"/>
</dbReference>
<accession>A0A1E2V650</accession>
<evidence type="ECO:0000256" key="4">
    <source>
        <dbReference type="ARBA" id="ARBA00022679"/>
    </source>
</evidence>
<evidence type="ECO:0000256" key="2">
    <source>
        <dbReference type="ARBA" id="ARBA00022552"/>
    </source>
</evidence>
<organism evidence="8 9">
    <name type="scientific">Terasakiispira papahanaumokuakeensis</name>
    <dbReference type="NCBI Taxonomy" id="197479"/>
    <lineage>
        <taxon>Bacteria</taxon>
        <taxon>Pseudomonadati</taxon>
        <taxon>Pseudomonadota</taxon>
        <taxon>Gammaproteobacteria</taxon>
        <taxon>Oceanospirillales</taxon>
        <taxon>Terasakiispira</taxon>
    </lineage>
</organism>
<sequence>MLTPPSQLLQRHLAQWREQSLTLVAPPDDEVLTECLRHGLALSVWTSDWRVSRACEQQGIPAWHQLALPSLSGRVVLFWPKAMEEGMAWLNLLTQLQGIELLIVGETRGGIRNAQKKLQDVGAQVAKQDSARRCALLQVKYCPAAPWPALGQQCFNGPDGLTLCSRPGVFSHGRLDEGSECLLSVWQQALQEAIPRLEGVDCLLDVGCGNGVLGAWMKHQHLAHHLTACDVSSFALAATADTLAANGLSDQAAVIGSDIYDGLTAEQTFDRIISNPPFHTGRSTDYALAERMIKEAPQRLNQGGDLWIVANAFLPYREWLTQSFDQVSVMADDGRFRIYYARKT</sequence>
<dbReference type="Pfam" id="PF05175">
    <property type="entry name" value="MTS"/>
    <property type="match status" value="1"/>
</dbReference>
<dbReference type="EMBL" id="MDTQ01000001">
    <property type="protein sequence ID" value="ODC02461.1"/>
    <property type="molecule type" value="Genomic_DNA"/>
</dbReference>
<feature type="domain" description="Methyltransferase small N-terminal" evidence="7">
    <location>
        <begin position="6"/>
        <end position="141"/>
    </location>
</feature>
<reference evidence="8 9" key="1">
    <citation type="submission" date="2016-08" db="EMBL/GenBank/DDBJ databases">
        <authorList>
            <person name="Seilhamer J.J."/>
        </authorList>
    </citation>
    <scope>NUCLEOTIDE SEQUENCE [LARGE SCALE GENOMIC DNA]</scope>
    <source>
        <strain evidence="8 9">PH27A</strain>
    </source>
</reference>
<dbReference type="PROSITE" id="PS00092">
    <property type="entry name" value="N6_MTASE"/>
    <property type="match status" value="1"/>
</dbReference>
<keyword evidence="2" id="KW-0698">rRNA processing</keyword>
<dbReference type="InterPro" id="IPR002052">
    <property type="entry name" value="DNA_methylase_N6_adenine_CS"/>
</dbReference>
<dbReference type="InterPro" id="IPR029063">
    <property type="entry name" value="SAM-dependent_MTases_sf"/>
</dbReference>
<keyword evidence="5" id="KW-0949">S-adenosyl-L-methionine</keyword>
<keyword evidence="1" id="KW-0963">Cytoplasm</keyword>
<dbReference type="InterPro" id="IPR007848">
    <property type="entry name" value="Small_mtfrase_dom"/>
</dbReference>
<comment type="caution">
    <text evidence="8">The sequence shown here is derived from an EMBL/GenBank/DDBJ whole genome shotgun (WGS) entry which is preliminary data.</text>
</comment>
<feature type="domain" description="Methyltransferase small" evidence="6">
    <location>
        <begin position="161"/>
        <end position="339"/>
    </location>
</feature>
<keyword evidence="4" id="KW-0808">Transferase</keyword>
<dbReference type="Proteomes" id="UP000094291">
    <property type="component" value="Unassembled WGS sequence"/>
</dbReference>
<dbReference type="Gene3D" id="3.40.50.150">
    <property type="entry name" value="Vaccinia Virus protein VP39"/>
    <property type="match status" value="2"/>
</dbReference>
<dbReference type="GO" id="GO:0008990">
    <property type="term" value="F:rRNA (guanine-N2-)-methyltransferase activity"/>
    <property type="evidence" value="ECO:0007669"/>
    <property type="project" value="InterPro"/>
</dbReference>
<dbReference type="Pfam" id="PF08468">
    <property type="entry name" value="MTS_N"/>
    <property type="match status" value="1"/>
</dbReference>
<dbReference type="PANTHER" id="PTHR47816">
    <property type="entry name" value="RIBOSOMAL RNA SMALL SUBUNIT METHYLTRANSFERASE C"/>
    <property type="match status" value="1"/>
</dbReference>
<dbReference type="AlphaFoldDB" id="A0A1E2V650"/>
<proteinExistence type="predicted"/>
<evidence type="ECO:0000313" key="9">
    <source>
        <dbReference type="Proteomes" id="UP000094291"/>
    </source>
</evidence>
<evidence type="ECO:0000256" key="3">
    <source>
        <dbReference type="ARBA" id="ARBA00022603"/>
    </source>
</evidence>
<evidence type="ECO:0000259" key="6">
    <source>
        <dbReference type="Pfam" id="PF05175"/>
    </source>
</evidence>
<dbReference type="CDD" id="cd02440">
    <property type="entry name" value="AdoMet_MTases"/>
    <property type="match status" value="1"/>
</dbReference>
<gene>
    <name evidence="8" type="ORF">BFW38_01775</name>
</gene>
<keyword evidence="3" id="KW-0489">Methyltransferase</keyword>
<dbReference type="OrthoDB" id="29650at2"/>
<evidence type="ECO:0000256" key="5">
    <source>
        <dbReference type="ARBA" id="ARBA00022691"/>
    </source>
</evidence>
<dbReference type="GO" id="GO:0003676">
    <property type="term" value="F:nucleic acid binding"/>
    <property type="evidence" value="ECO:0007669"/>
    <property type="project" value="InterPro"/>
</dbReference>
<evidence type="ECO:0000259" key="7">
    <source>
        <dbReference type="Pfam" id="PF08468"/>
    </source>
</evidence>
<dbReference type="PANTHER" id="PTHR47816:SF4">
    <property type="entry name" value="RIBOSOMAL RNA SMALL SUBUNIT METHYLTRANSFERASE C"/>
    <property type="match status" value="1"/>
</dbReference>
<name>A0A1E2V650_9GAMM</name>
<evidence type="ECO:0000256" key="1">
    <source>
        <dbReference type="ARBA" id="ARBA00022490"/>
    </source>
</evidence>
<keyword evidence="9" id="KW-1185">Reference proteome</keyword>
<dbReference type="STRING" id="197479.BFW38_01775"/>
<dbReference type="InterPro" id="IPR046977">
    <property type="entry name" value="RsmC/RlmG"/>
</dbReference>
<protein>
    <recommendedName>
        <fullName evidence="10">rRNA (guanine-N(2)-)-methyltransferase RsmC</fullName>
    </recommendedName>
</protein>
<dbReference type="SUPFAM" id="SSF53335">
    <property type="entry name" value="S-adenosyl-L-methionine-dependent methyltransferases"/>
    <property type="match status" value="1"/>
</dbReference>
<evidence type="ECO:0000313" key="8">
    <source>
        <dbReference type="EMBL" id="ODC02461.1"/>
    </source>
</evidence>